<protein>
    <submittedName>
        <fullName evidence="1">Uncharacterized protein</fullName>
    </submittedName>
</protein>
<dbReference type="KEGG" id="zma:100217099"/>
<dbReference type="GeneID" id="100217099"/>
<sequence length="134" mass="14120">MAAPCSASLVHARFAGQVPSPASSIARSRLLLCQAASTSSAHAPFPSFKCLLLSAMMRNPDSSLPCDLPRLPFSVSHAIGGGAVVPVDHIGRRCSLPCTSSPWPTPTRDPASTSTVQSLISIPCLTRPSTWWPR</sequence>
<proteinExistence type="evidence at transcript level"/>
<name>B4FLD9_MAIZE</name>
<dbReference type="OrthoDB" id="434160at2759"/>
<dbReference type="EMBL" id="BT037927">
    <property type="protein sequence ID" value="ACF82932.1"/>
    <property type="molecule type" value="mRNA"/>
</dbReference>
<evidence type="ECO:0000313" key="1">
    <source>
        <dbReference type="EMBL" id="ACF82932.1"/>
    </source>
</evidence>
<accession>B4FLD9</accession>
<dbReference type="AlphaFoldDB" id="B4FLD9"/>
<dbReference type="RefSeq" id="NP_001136940.1">
    <property type="nucleotide sequence ID" value="NM_001143468.1"/>
</dbReference>
<reference evidence="1" key="1">
    <citation type="journal article" date="2009" name="PLoS Genet.">
        <title>Sequencing, mapping, and analysis of 27,455 maize full-length cDNAs.</title>
        <authorList>
            <person name="Soderlund C."/>
            <person name="Descour A."/>
            <person name="Kudrna D."/>
            <person name="Bomhoff M."/>
            <person name="Boyd L."/>
            <person name="Currie J."/>
            <person name="Angelova A."/>
            <person name="Collura K."/>
            <person name="Wissotski M."/>
            <person name="Ashley E."/>
            <person name="Morrow D."/>
            <person name="Fernandes J."/>
            <person name="Walbot V."/>
            <person name="Yu Y."/>
        </authorList>
    </citation>
    <scope>NUCLEOTIDE SEQUENCE</scope>
    <source>
        <strain evidence="1">B73</strain>
    </source>
</reference>
<organism evidence="1">
    <name type="scientific">Zea mays</name>
    <name type="common">Maize</name>
    <dbReference type="NCBI Taxonomy" id="4577"/>
    <lineage>
        <taxon>Eukaryota</taxon>
        <taxon>Viridiplantae</taxon>
        <taxon>Streptophyta</taxon>
        <taxon>Embryophyta</taxon>
        <taxon>Tracheophyta</taxon>
        <taxon>Spermatophyta</taxon>
        <taxon>Magnoliopsida</taxon>
        <taxon>Liliopsida</taxon>
        <taxon>Poales</taxon>
        <taxon>Poaceae</taxon>
        <taxon>PACMAD clade</taxon>
        <taxon>Panicoideae</taxon>
        <taxon>Andropogonodae</taxon>
        <taxon>Andropogoneae</taxon>
        <taxon>Tripsacinae</taxon>
        <taxon>Zea</taxon>
    </lineage>
</organism>